<evidence type="ECO:0000256" key="2">
    <source>
        <dbReference type="ARBA" id="ARBA00009142"/>
    </source>
</evidence>
<dbReference type="GO" id="GO:0005886">
    <property type="term" value="C:plasma membrane"/>
    <property type="evidence" value="ECO:0007669"/>
    <property type="project" value="UniProtKB-SubCell"/>
</dbReference>
<feature type="transmembrane region" description="Helical" evidence="6">
    <location>
        <begin position="213"/>
        <end position="231"/>
    </location>
</feature>
<keyword evidence="8" id="KW-1185">Reference proteome</keyword>
<dbReference type="InterPro" id="IPR002781">
    <property type="entry name" value="TM_pro_TauE-like"/>
</dbReference>
<sequence length="262" mass="27917">MIIELAIYLAAGALAGLLAGLLGIGGGLVLVPILSSVFLIYLDTPYIVHIAIATSLATILVTSIGSVWSHHRHDAVNWRLISVMLLGVSVGGFLGGWIGQFFATAVLAIMFGLLEILVALQLLMGKQPPPQRNLPGKLGLNGWGGGIGCLSSLLGVGGGSMLTPYFVFHNMTMRQAIATSSALAWPIALMGTIAYMISGWWVPDLPDYTLGFIYWPALLAIVSASTVMAFFGAKLTHNMPIKFLKQAFAIMLLLLGIKMLFF</sequence>
<feature type="transmembrane region" description="Helical" evidence="6">
    <location>
        <begin position="6"/>
        <end position="34"/>
    </location>
</feature>
<keyword evidence="6" id="KW-1003">Cell membrane</keyword>
<evidence type="ECO:0000256" key="6">
    <source>
        <dbReference type="RuleBase" id="RU363041"/>
    </source>
</evidence>
<reference evidence="7 8" key="1">
    <citation type="submission" date="2011-05" db="EMBL/GenBank/DDBJ databases">
        <title>Complete sequence of Thioalkalimicrobium cyclicum ALM1.</title>
        <authorList>
            <consortium name="US DOE Joint Genome Institute"/>
            <person name="Lucas S."/>
            <person name="Han J."/>
            <person name="Lapidus A."/>
            <person name="Cheng J.-F."/>
            <person name="Goodwin L."/>
            <person name="Pitluck S."/>
            <person name="Peters L."/>
            <person name="Mikhailova N."/>
            <person name="Davenport K."/>
            <person name="Han C."/>
            <person name="Tapia R."/>
            <person name="Land M."/>
            <person name="Hauser L."/>
            <person name="Kyrpides N."/>
            <person name="Ivanova N."/>
            <person name="Pagani I."/>
            <person name="Kappler U."/>
            <person name="Woyke T."/>
        </authorList>
    </citation>
    <scope>NUCLEOTIDE SEQUENCE [LARGE SCALE GENOMIC DNA]</scope>
    <source>
        <strain evidence="8">DSM 14477 / JCM 11371 / ALM1</strain>
    </source>
</reference>
<keyword evidence="4 6" id="KW-1133">Transmembrane helix</keyword>
<feature type="transmembrane region" description="Helical" evidence="6">
    <location>
        <begin position="46"/>
        <end position="68"/>
    </location>
</feature>
<dbReference type="KEGG" id="tcy:Thicy_1642"/>
<feature type="transmembrane region" description="Helical" evidence="6">
    <location>
        <begin position="105"/>
        <end position="123"/>
    </location>
</feature>
<dbReference type="Pfam" id="PF01925">
    <property type="entry name" value="TauE"/>
    <property type="match status" value="1"/>
</dbReference>
<evidence type="ECO:0000256" key="1">
    <source>
        <dbReference type="ARBA" id="ARBA00004141"/>
    </source>
</evidence>
<feature type="transmembrane region" description="Helical" evidence="6">
    <location>
        <begin position="143"/>
        <end position="168"/>
    </location>
</feature>
<dbReference type="AlphaFoldDB" id="F6DBJ7"/>
<protein>
    <recommendedName>
        <fullName evidence="6">Probable membrane transporter protein</fullName>
    </recommendedName>
</protein>
<dbReference type="EMBL" id="CP002776">
    <property type="protein sequence ID" value="AEG32399.1"/>
    <property type="molecule type" value="Genomic_DNA"/>
</dbReference>
<feature type="transmembrane region" description="Helical" evidence="6">
    <location>
        <begin position="180"/>
        <end position="201"/>
    </location>
</feature>
<dbReference type="STRING" id="717773.Thicy_1642"/>
<proteinExistence type="inferred from homology"/>
<evidence type="ECO:0000313" key="7">
    <source>
        <dbReference type="EMBL" id="AEG32399.1"/>
    </source>
</evidence>
<dbReference type="HOGENOM" id="CLU_045498_6_0_6"/>
<name>F6DBJ7_THICA</name>
<evidence type="ECO:0000313" key="8">
    <source>
        <dbReference type="Proteomes" id="UP000009232"/>
    </source>
</evidence>
<dbReference type="eggNOG" id="COG0730">
    <property type="taxonomic scope" value="Bacteria"/>
</dbReference>
<gene>
    <name evidence="7" type="ordered locus">Thicy_1642</name>
</gene>
<dbReference type="PANTHER" id="PTHR43483">
    <property type="entry name" value="MEMBRANE TRANSPORTER PROTEIN HI_0806-RELATED"/>
    <property type="match status" value="1"/>
</dbReference>
<dbReference type="Proteomes" id="UP000009232">
    <property type="component" value="Chromosome"/>
</dbReference>
<organism evidence="7 8">
    <name type="scientific">Thiomicrospira cyclica (strain DSM 14477 / JCM 11371 / ALM1)</name>
    <name type="common">Thioalkalimicrobium cyclicum</name>
    <dbReference type="NCBI Taxonomy" id="717773"/>
    <lineage>
        <taxon>Bacteria</taxon>
        <taxon>Pseudomonadati</taxon>
        <taxon>Pseudomonadota</taxon>
        <taxon>Gammaproteobacteria</taxon>
        <taxon>Thiotrichales</taxon>
        <taxon>Piscirickettsiaceae</taxon>
        <taxon>Thiomicrospira</taxon>
    </lineage>
</organism>
<dbReference type="OrthoDB" id="457670at2"/>
<feature type="transmembrane region" description="Helical" evidence="6">
    <location>
        <begin position="243"/>
        <end position="261"/>
    </location>
</feature>
<accession>F6DBJ7</accession>
<comment type="similarity">
    <text evidence="2 6">Belongs to the 4-toluene sulfonate uptake permease (TSUP) (TC 2.A.102) family.</text>
</comment>
<keyword evidence="5 6" id="KW-0472">Membrane</keyword>
<dbReference type="PANTHER" id="PTHR43483:SF3">
    <property type="entry name" value="MEMBRANE TRANSPORTER PROTEIN HI_0806-RELATED"/>
    <property type="match status" value="1"/>
</dbReference>
<evidence type="ECO:0000256" key="5">
    <source>
        <dbReference type="ARBA" id="ARBA00023136"/>
    </source>
</evidence>
<comment type="subcellular location">
    <subcellularLocation>
        <location evidence="6">Cell membrane</location>
        <topology evidence="6">Multi-pass membrane protein</topology>
    </subcellularLocation>
    <subcellularLocation>
        <location evidence="1">Membrane</location>
        <topology evidence="1">Multi-pass membrane protein</topology>
    </subcellularLocation>
</comment>
<dbReference type="RefSeq" id="WP_013836169.1">
    <property type="nucleotide sequence ID" value="NC_015581.1"/>
</dbReference>
<evidence type="ECO:0000256" key="4">
    <source>
        <dbReference type="ARBA" id="ARBA00022989"/>
    </source>
</evidence>
<feature type="transmembrane region" description="Helical" evidence="6">
    <location>
        <begin position="80"/>
        <end position="98"/>
    </location>
</feature>
<keyword evidence="3 6" id="KW-0812">Transmembrane</keyword>
<evidence type="ECO:0000256" key="3">
    <source>
        <dbReference type="ARBA" id="ARBA00022692"/>
    </source>
</evidence>